<reference evidence="1 2" key="1">
    <citation type="submission" date="2016-05" db="EMBL/GenBank/DDBJ databases">
        <title>Nuclear genome of Blastocystis sp. subtype 1 NandII.</title>
        <authorList>
            <person name="Gentekaki E."/>
            <person name="Curtis B."/>
            <person name="Stairs C."/>
            <person name="Eme L."/>
            <person name="Herman E."/>
            <person name="Klimes V."/>
            <person name="Arias M.C."/>
            <person name="Elias M."/>
            <person name="Hilliou F."/>
            <person name="Klute M."/>
            <person name="Malik S.-B."/>
            <person name="Pightling A."/>
            <person name="Rachubinski R."/>
            <person name="Salas D."/>
            <person name="Schlacht A."/>
            <person name="Suga H."/>
            <person name="Archibald J."/>
            <person name="Ball S.G."/>
            <person name="Clark G."/>
            <person name="Dacks J."/>
            <person name="Van Der Giezen M."/>
            <person name="Tsaousis A."/>
            <person name="Roger A."/>
        </authorList>
    </citation>
    <scope>NUCLEOTIDE SEQUENCE [LARGE SCALE GENOMIC DNA]</scope>
    <source>
        <strain evidence="2">ATCC 50177 / NandII</strain>
    </source>
</reference>
<organism evidence="1 2">
    <name type="scientific">Blastocystis sp. subtype 1 (strain ATCC 50177 / NandII)</name>
    <dbReference type="NCBI Taxonomy" id="478820"/>
    <lineage>
        <taxon>Eukaryota</taxon>
        <taxon>Sar</taxon>
        <taxon>Stramenopiles</taxon>
        <taxon>Bigyra</taxon>
        <taxon>Opalozoa</taxon>
        <taxon>Opalinata</taxon>
        <taxon>Blastocystidae</taxon>
        <taxon>Blastocystis</taxon>
    </lineage>
</organism>
<name>A0A196SJT5_BLAHN</name>
<comment type="caution">
    <text evidence="1">The sequence shown here is derived from an EMBL/GenBank/DDBJ whole genome shotgun (WGS) entry which is preliminary data.</text>
</comment>
<dbReference type="Proteomes" id="UP000078348">
    <property type="component" value="Unassembled WGS sequence"/>
</dbReference>
<dbReference type="AlphaFoldDB" id="A0A196SJT5"/>
<evidence type="ECO:0000313" key="1">
    <source>
        <dbReference type="EMBL" id="OAO16447.1"/>
    </source>
</evidence>
<proteinExistence type="predicted"/>
<evidence type="ECO:0000313" key="2">
    <source>
        <dbReference type="Proteomes" id="UP000078348"/>
    </source>
</evidence>
<protein>
    <submittedName>
        <fullName evidence="1">Uncharacterized protein</fullName>
    </submittedName>
</protein>
<accession>A0A196SJT5</accession>
<sequence>MSAEKVENEAVSDIFNSILAEFKSKCRDLLSRAAIPDSNEDLLNSQHHTETEAIYLEKKKNNLEAIYTGYAEEERAWEENLSFFSNPASIQCVEMTDCIFENINDTATLSNINDRCANLLSLLHSVKDIKDEATEARNSLVTVYQQEVLRRWNALGKINSILAEFKSKCRDLLSRAAIPDSNEDLLNSQHHTETEAIYLEKKKNNLEAIYTGYAEEERAWEENLSFFSNPASIQCVEMTDCIFENINDTATLSNINDRCANLLSLLHSVKDIKDEATEARNSLVTVYQQEVLRRWNALGKSVNPRDISMAPSRKSIQ</sequence>
<keyword evidence="2" id="KW-1185">Reference proteome</keyword>
<gene>
    <name evidence="1" type="ORF">AV274_1825</name>
</gene>
<dbReference type="EMBL" id="LXWW01000079">
    <property type="protein sequence ID" value="OAO16447.1"/>
    <property type="molecule type" value="Genomic_DNA"/>
</dbReference>